<name>A0ABW9JD25_9SPHI</name>
<evidence type="ECO:0000259" key="1">
    <source>
        <dbReference type="Pfam" id="PF13439"/>
    </source>
</evidence>
<reference evidence="2 3" key="1">
    <citation type="submission" date="2024-12" db="EMBL/GenBank/DDBJ databases">
        <authorList>
            <person name="Hu S."/>
        </authorList>
    </citation>
    <scope>NUCLEOTIDE SEQUENCE [LARGE SCALE GENOMIC DNA]</scope>
    <source>
        <strain evidence="2 3">P-25</strain>
    </source>
</reference>
<accession>A0ABW9JD25</accession>
<dbReference type="Gene3D" id="3.40.50.2000">
    <property type="entry name" value="Glycogen Phosphorylase B"/>
    <property type="match status" value="1"/>
</dbReference>
<dbReference type="GO" id="GO:0016757">
    <property type="term" value="F:glycosyltransferase activity"/>
    <property type="evidence" value="ECO:0007669"/>
    <property type="project" value="UniProtKB-KW"/>
</dbReference>
<comment type="caution">
    <text evidence="2">The sequence shown here is derived from an EMBL/GenBank/DDBJ whole genome shotgun (WGS) entry which is preliminary data.</text>
</comment>
<dbReference type="Proteomes" id="UP001517367">
    <property type="component" value="Unassembled WGS sequence"/>
</dbReference>
<dbReference type="RefSeq" id="WP_212751530.1">
    <property type="nucleotide sequence ID" value="NZ_SRMP02000001.1"/>
</dbReference>
<dbReference type="Pfam" id="PF13439">
    <property type="entry name" value="Glyco_transf_4"/>
    <property type="match status" value="1"/>
</dbReference>
<gene>
    <name evidence="2" type="ORF">E5L68_002420</name>
</gene>
<dbReference type="EC" id="2.4.-.-" evidence="2"/>
<dbReference type="InterPro" id="IPR028098">
    <property type="entry name" value="Glyco_trans_4-like_N"/>
</dbReference>
<proteinExistence type="predicted"/>
<organism evidence="2 3">
    <name type="scientific">Pedobacter helvus</name>
    <dbReference type="NCBI Taxonomy" id="2563444"/>
    <lineage>
        <taxon>Bacteria</taxon>
        <taxon>Pseudomonadati</taxon>
        <taxon>Bacteroidota</taxon>
        <taxon>Sphingobacteriia</taxon>
        <taxon>Sphingobacteriales</taxon>
        <taxon>Sphingobacteriaceae</taxon>
        <taxon>Pedobacter</taxon>
    </lineage>
</organism>
<sequence>MGRKSGRAHCGRTIEIVMEAKKILIVSRSFYPENKPRAFRTTELAKELAMNGHQVTVITPRNDEVHNQFEKEHGIVIKDLGKATWQQIKVTGGGIKRLFKRIQARLFNLLFMYPDIQTMFLVKNALKKEKSKYDLLISIAAPHPVHWGTAWANKTSNPIATKWIADCGDPFMGGENDTFKRLFYFKYFEQWFCRKADFITVPIEDSITAYYPPYRSKIRVIPQGFRFEDVKLRDDIVANNIPTFAYAGTLIPKIRDPKEFFEFICELDIDYRFVVYTNNPDHVSKYQQRSNGKIELRPFLPRLDLLAELQQMDFVVNFENIGPKQSPSKLIDYAIIKKPILSVKTFGFESQPLLDFLKGNYQSQLQIPDPEQYRIQNVCNKFTALAN</sequence>
<dbReference type="SUPFAM" id="SSF53756">
    <property type="entry name" value="UDP-Glycosyltransferase/glycogen phosphorylase"/>
    <property type="match status" value="1"/>
</dbReference>
<evidence type="ECO:0000313" key="2">
    <source>
        <dbReference type="EMBL" id="MFN0290225.1"/>
    </source>
</evidence>
<keyword evidence="2" id="KW-0808">Transferase</keyword>
<dbReference type="EMBL" id="SRMP02000001">
    <property type="protein sequence ID" value="MFN0290225.1"/>
    <property type="molecule type" value="Genomic_DNA"/>
</dbReference>
<evidence type="ECO:0000313" key="3">
    <source>
        <dbReference type="Proteomes" id="UP001517367"/>
    </source>
</evidence>
<feature type="domain" description="Glycosyltransferase subfamily 4-like N-terminal" evidence="1">
    <location>
        <begin position="41"/>
        <end position="224"/>
    </location>
</feature>
<keyword evidence="2" id="KW-0328">Glycosyltransferase</keyword>
<protein>
    <submittedName>
        <fullName evidence="2">Glycosyltransferase</fullName>
        <ecNumber evidence="2">2.4.-.-</ecNumber>
    </submittedName>
</protein>
<keyword evidence="3" id="KW-1185">Reference proteome</keyword>